<feature type="transmembrane region" description="Helical" evidence="6">
    <location>
        <begin position="243"/>
        <end position="261"/>
    </location>
</feature>
<feature type="transmembrane region" description="Helical" evidence="6">
    <location>
        <begin position="281"/>
        <end position="302"/>
    </location>
</feature>
<keyword evidence="4 6" id="KW-0472">Membrane</keyword>
<feature type="domain" description="Amino acid permease/ SLC12A" evidence="7">
    <location>
        <begin position="69"/>
        <end position="341"/>
    </location>
</feature>
<dbReference type="PANTHER" id="PTHR43341">
    <property type="entry name" value="AMINO ACID PERMEASE"/>
    <property type="match status" value="1"/>
</dbReference>
<proteinExistence type="predicted"/>
<protein>
    <recommendedName>
        <fullName evidence="7">Amino acid permease/ SLC12A domain-containing protein</fullName>
    </recommendedName>
</protein>
<dbReference type="VEuPathDB" id="FungiDB:BO97DRAFT_425090"/>
<feature type="transmembrane region" description="Helical" evidence="6">
    <location>
        <begin position="195"/>
        <end position="215"/>
    </location>
</feature>
<dbReference type="AlphaFoldDB" id="A0A395HV42"/>
<dbReference type="Gene3D" id="1.20.1740.10">
    <property type="entry name" value="Amino acid/polyamine transporter I"/>
    <property type="match status" value="1"/>
</dbReference>
<dbReference type="PANTHER" id="PTHR43341:SF6">
    <property type="entry name" value="AMINO ACID TRANSPORTER (EUROFUNG)"/>
    <property type="match status" value="1"/>
</dbReference>
<feature type="region of interest" description="Disordered" evidence="5">
    <location>
        <begin position="18"/>
        <end position="48"/>
    </location>
</feature>
<sequence>MSRFDPFTLFALAAMSASEEKAPGPDSAIGNRPDADAAGPGSHTESLSATGIQDEMHRDLGNRKIQLVVIGTALFISIGTALQQAGPGGLLVAFVIHNVFPAVENNCMAEISTYMPGSGGFIRMTGNWVDDALGFTAVIVILFEITALNLVLWFWSDNIPPAAVCAACIVLYGCLNVVAVHVYGEAGFWLSSGKVILLLTLFVFTFVTMVGGSPAGDAYGFRHWETPFAESLTLGSVGRFQGFLARLWLAAFTCTGPKFIFMIAAEAKHERIYLKNAYKMVYWRFMIFFVGSALAVSIRIAYNDPTLVALNSTSSGTGASSPYSIAMKNMVVEVLPDLVATILNYIIICITYLCFFRASLPDRGWVQPYCGYIGLAWMSFVLLFYGYTCFEPWDPKLFLLRYVLPILMPVFYFAWKLFRNTRFRRPQEVDLRWEALEITAYEAVLVATEPPSSLWDECVRPFRRWWQQGKVV</sequence>
<comment type="subcellular location">
    <subcellularLocation>
        <location evidence="1">Membrane</location>
        <topology evidence="1">Multi-pass membrane protein</topology>
    </subcellularLocation>
</comment>
<dbReference type="OrthoDB" id="10062876at2759"/>
<dbReference type="InterPro" id="IPR004841">
    <property type="entry name" value="AA-permease/SLC12A_dom"/>
</dbReference>
<dbReference type="GeneID" id="37201328"/>
<dbReference type="Proteomes" id="UP000248961">
    <property type="component" value="Unassembled WGS sequence"/>
</dbReference>
<evidence type="ECO:0000256" key="4">
    <source>
        <dbReference type="ARBA" id="ARBA00023136"/>
    </source>
</evidence>
<gene>
    <name evidence="8" type="ORF">BO97DRAFT_425090</name>
</gene>
<dbReference type="RefSeq" id="XP_025550945.1">
    <property type="nucleotide sequence ID" value="XM_025697039.1"/>
</dbReference>
<evidence type="ECO:0000256" key="2">
    <source>
        <dbReference type="ARBA" id="ARBA00022692"/>
    </source>
</evidence>
<keyword evidence="3 6" id="KW-1133">Transmembrane helix</keyword>
<organism evidence="8 9">
    <name type="scientific">Aspergillus homomorphus (strain CBS 101889)</name>
    <dbReference type="NCBI Taxonomy" id="1450537"/>
    <lineage>
        <taxon>Eukaryota</taxon>
        <taxon>Fungi</taxon>
        <taxon>Dikarya</taxon>
        <taxon>Ascomycota</taxon>
        <taxon>Pezizomycotina</taxon>
        <taxon>Eurotiomycetes</taxon>
        <taxon>Eurotiomycetidae</taxon>
        <taxon>Eurotiales</taxon>
        <taxon>Aspergillaceae</taxon>
        <taxon>Aspergillus</taxon>
        <taxon>Aspergillus subgen. Circumdati</taxon>
    </lineage>
</organism>
<keyword evidence="2 6" id="KW-0812">Transmembrane</keyword>
<feature type="transmembrane region" description="Helical" evidence="6">
    <location>
        <begin position="338"/>
        <end position="357"/>
    </location>
</feature>
<feature type="transmembrane region" description="Helical" evidence="6">
    <location>
        <begin position="161"/>
        <end position="183"/>
    </location>
</feature>
<evidence type="ECO:0000313" key="9">
    <source>
        <dbReference type="Proteomes" id="UP000248961"/>
    </source>
</evidence>
<evidence type="ECO:0000256" key="5">
    <source>
        <dbReference type="SAM" id="MobiDB-lite"/>
    </source>
</evidence>
<evidence type="ECO:0000256" key="3">
    <source>
        <dbReference type="ARBA" id="ARBA00022989"/>
    </source>
</evidence>
<feature type="transmembrane region" description="Helical" evidence="6">
    <location>
        <begin position="399"/>
        <end position="418"/>
    </location>
</feature>
<evidence type="ECO:0000256" key="6">
    <source>
        <dbReference type="SAM" id="Phobius"/>
    </source>
</evidence>
<dbReference type="EMBL" id="KZ824286">
    <property type="protein sequence ID" value="RAL11791.1"/>
    <property type="molecule type" value="Genomic_DNA"/>
</dbReference>
<dbReference type="InterPro" id="IPR050524">
    <property type="entry name" value="APC_YAT"/>
</dbReference>
<feature type="transmembrane region" description="Helical" evidence="6">
    <location>
        <begin position="369"/>
        <end position="387"/>
    </location>
</feature>
<dbReference type="GO" id="GO:0015171">
    <property type="term" value="F:amino acid transmembrane transporter activity"/>
    <property type="evidence" value="ECO:0007669"/>
    <property type="project" value="TreeGrafter"/>
</dbReference>
<feature type="transmembrane region" description="Helical" evidence="6">
    <location>
        <begin position="132"/>
        <end position="155"/>
    </location>
</feature>
<dbReference type="GO" id="GO:0016020">
    <property type="term" value="C:membrane"/>
    <property type="evidence" value="ECO:0007669"/>
    <property type="project" value="UniProtKB-SubCell"/>
</dbReference>
<name>A0A395HV42_ASPHC</name>
<accession>A0A395HV42</accession>
<evidence type="ECO:0000256" key="1">
    <source>
        <dbReference type="ARBA" id="ARBA00004141"/>
    </source>
</evidence>
<evidence type="ECO:0000313" key="8">
    <source>
        <dbReference type="EMBL" id="RAL11791.1"/>
    </source>
</evidence>
<evidence type="ECO:0000259" key="7">
    <source>
        <dbReference type="Pfam" id="PF00324"/>
    </source>
</evidence>
<reference evidence="8 9" key="1">
    <citation type="submission" date="2018-02" db="EMBL/GenBank/DDBJ databases">
        <title>The genomes of Aspergillus section Nigri reveals drivers in fungal speciation.</title>
        <authorList>
            <consortium name="DOE Joint Genome Institute"/>
            <person name="Vesth T.C."/>
            <person name="Nybo J."/>
            <person name="Theobald S."/>
            <person name="Brandl J."/>
            <person name="Frisvad J.C."/>
            <person name="Nielsen K.F."/>
            <person name="Lyhne E.K."/>
            <person name="Kogle M.E."/>
            <person name="Kuo A."/>
            <person name="Riley R."/>
            <person name="Clum A."/>
            <person name="Nolan M."/>
            <person name="Lipzen A."/>
            <person name="Salamov A."/>
            <person name="Henrissat B."/>
            <person name="Wiebenga A."/>
            <person name="De vries R.P."/>
            <person name="Grigoriev I.V."/>
            <person name="Mortensen U.H."/>
            <person name="Andersen M.R."/>
            <person name="Baker S.E."/>
        </authorList>
    </citation>
    <scope>NUCLEOTIDE SEQUENCE [LARGE SCALE GENOMIC DNA]</scope>
    <source>
        <strain evidence="8 9">CBS 101889</strain>
    </source>
</reference>
<keyword evidence="9" id="KW-1185">Reference proteome</keyword>
<dbReference type="STRING" id="1450537.A0A395HV42"/>
<dbReference type="Pfam" id="PF00324">
    <property type="entry name" value="AA_permease"/>
    <property type="match status" value="1"/>
</dbReference>